<comment type="caution">
    <text evidence="2">The sequence shown here is derived from an EMBL/GenBank/DDBJ whole genome shotgun (WGS) entry which is preliminary data.</text>
</comment>
<dbReference type="Pfam" id="PF22564">
    <property type="entry name" value="HAAS"/>
    <property type="match status" value="1"/>
</dbReference>
<keyword evidence="1" id="KW-1133">Transmembrane helix</keyword>
<keyword evidence="1" id="KW-0812">Transmembrane</keyword>
<sequence>MTKVDYLAKLDKYLRKLPKEDYQEAMDYFSEYFEEAGPENEAQVIAELGTPKEAARDIISRLLDEKIIDQEKRPKGSRVSVVWLAILAILATPVALPLALVLFLAVITILALGVAAIAVVLSLGVAFLTSGIYMLFDSWSYLNISFSATALSFGLGLLALGLSLLTLLAAGAVCKVVGRSIINLARKTANKRRKL</sequence>
<keyword evidence="1" id="KW-0472">Membrane</keyword>
<feature type="transmembrane region" description="Helical" evidence="1">
    <location>
        <begin position="109"/>
        <end position="136"/>
    </location>
</feature>
<protein>
    <submittedName>
        <fullName evidence="2">Conserved hypothetical membrane protein</fullName>
    </submittedName>
</protein>
<feature type="transmembrane region" description="Helical" evidence="1">
    <location>
        <begin position="148"/>
        <end position="173"/>
    </location>
</feature>
<evidence type="ECO:0000313" key="2">
    <source>
        <dbReference type="EMBL" id="CDO17018.1"/>
    </source>
</evidence>
<gene>
    <name evidence="2" type="ORF">BN963_SGAL_00197</name>
</gene>
<reference evidence="2 3" key="1">
    <citation type="submission" date="2014-02" db="EMBL/GenBank/DDBJ databases">
        <authorList>
            <person name="Manrique M."/>
        </authorList>
    </citation>
    <scope>NUCLEOTIDE SEQUENCE [LARGE SCALE GENOMIC DNA]</scope>
    <source>
        <strain evidence="2 3">LMG17956</strain>
    </source>
</reference>
<name>A0A060RFQ6_9STRE</name>
<evidence type="ECO:0000313" key="3">
    <source>
        <dbReference type="Proteomes" id="UP000027584"/>
    </source>
</evidence>
<feature type="transmembrane region" description="Helical" evidence="1">
    <location>
        <begin position="81"/>
        <end position="103"/>
    </location>
</feature>
<dbReference type="EMBL" id="CCBC010000042">
    <property type="protein sequence ID" value="CDO17018.1"/>
    <property type="molecule type" value="Genomic_DNA"/>
</dbReference>
<proteinExistence type="predicted"/>
<dbReference type="Proteomes" id="UP000027584">
    <property type="component" value="Unassembled WGS sequence"/>
</dbReference>
<accession>A0A060RFQ6</accession>
<reference evidence="2 3" key="2">
    <citation type="submission" date="2014-05" db="EMBL/GenBank/DDBJ databases">
        <title>Genome sequence of Streptococcus gallolyticus.</title>
        <authorList>
            <person name="Del Campo R."/>
        </authorList>
    </citation>
    <scope>NUCLEOTIDE SEQUENCE [LARGE SCALE GENOMIC DNA]</scope>
    <source>
        <strain evidence="2 3">LMG17956</strain>
    </source>
</reference>
<evidence type="ECO:0000256" key="1">
    <source>
        <dbReference type="SAM" id="Phobius"/>
    </source>
</evidence>
<organism evidence="2 3">
    <name type="scientific">Streptococcus gallolyticus</name>
    <dbReference type="NCBI Taxonomy" id="315405"/>
    <lineage>
        <taxon>Bacteria</taxon>
        <taxon>Bacillati</taxon>
        <taxon>Bacillota</taxon>
        <taxon>Bacilli</taxon>
        <taxon>Lactobacillales</taxon>
        <taxon>Streptococcaceae</taxon>
        <taxon>Streptococcus</taxon>
    </lineage>
</organism>
<dbReference type="AlphaFoldDB" id="A0A060RFQ6"/>